<dbReference type="PANTHER" id="PTHR30477:SF3">
    <property type="entry name" value="METAL TRANSPORT SYSTEM MEMBRANE PROTEIN CT_069-RELATED"/>
    <property type="match status" value="1"/>
</dbReference>
<dbReference type="Gene3D" id="1.10.3470.10">
    <property type="entry name" value="ABC transporter involved in vitamin B12 uptake, BtuC"/>
    <property type="match status" value="1"/>
</dbReference>
<dbReference type="EMBL" id="AGDV01000001">
    <property type="protein sequence ID" value="EMB35838.1"/>
    <property type="molecule type" value="Genomic_DNA"/>
</dbReference>
<sequence>MNGIITFFADYTLRNVFLGTMLLGIGSGVVGSFAVLRKQSLLGDAVAHAALPGVVIAFLLTGSKMTLPLLLGAGLTGLIGTFFINNIVHNSKVDTDAAQGIVLGVFLGLGFLLLTYVQKLPGAGKSGLDKFIFGQAATITQQDVIIIFIVEAFVLIIIALLWKELKLSTFDPGFSQSIGFSPRIPELILTALIVITIVIGIQSVGVILMSALLLAPAAAARQWTNRLSIMCLLSAFFGAASGMGGAAISSQVSKMPTGPVIVCFLTGFTLISILFSPHRGIIQSKIKKFYTKNKLRKETNMKRR</sequence>
<evidence type="ECO:0000256" key="4">
    <source>
        <dbReference type="ARBA" id="ARBA00022475"/>
    </source>
</evidence>
<comment type="similarity">
    <text evidence="2 8">Belongs to the ABC-3 integral membrane protein family.</text>
</comment>
<dbReference type="InterPro" id="IPR001626">
    <property type="entry name" value="ABC_TroCD"/>
</dbReference>
<feature type="transmembrane region" description="Helical" evidence="9">
    <location>
        <begin position="12"/>
        <end position="35"/>
    </location>
</feature>
<evidence type="ECO:0008006" key="11">
    <source>
        <dbReference type="Google" id="ProtNLM"/>
    </source>
</evidence>
<keyword evidence="5 8" id="KW-0812">Transmembrane</keyword>
<dbReference type="AlphaFoldDB" id="A0A0E2EJU4"/>
<dbReference type="SUPFAM" id="SSF81345">
    <property type="entry name" value="ABC transporter involved in vitamin B12 uptake, BtuC"/>
    <property type="match status" value="1"/>
</dbReference>
<dbReference type="GO" id="GO:0055085">
    <property type="term" value="P:transmembrane transport"/>
    <property type="evidence" value="ECO:0007669"/>
    <property type="project" value="InterPro"/>
</dbReference>
<dbReference type="Pfam" id="PF00950">
    <property type="entry name" value="ABC-3"/>
    <property type="match status" value="1"/>
</dbReference>
<comment type="caution">
    <text evidence="10">The sequence shown here is derived from an EMBL/GenBank/DDBJ whole genome shotgun (WGS) entry which is preliminary data.</text>
</comment>
<evidence type="ECO:0000256" key="2">
    <source>
        <dbReference type="ARBA" id="ARBA00008034"/>
    </source>
</evidence>
<feature type="transmembrane region" description="Helical" evidence="9">
    <location>
        <begin position="187"/>
        <end position="215"/>
    </location>
</feature>
<keyword evidence="3 8" id="KW-0813">Transport</keyword>
<feature type="transmembrane region" description="Helical" evidence="9">
    <location>
        <begin position="227"/>
        <end position="249"/>
    </location>
</feature>
<keyword evidence="7 9" id="KW-0472">Membrane</keyword>
<keyword evidence="6 9" id="KW-1133">Transmembrane helix</keyword>
<dbReference type="GO" id="GO:0071281">
    <property type="term" value="P:cellular response to iron ion"/>
    <property type="evidence" value="ECO:0007669"/>
    <property type="project" value="UniProtKB-ARBA"/>
</dbReference>
<accession>A0A0E2EJU4</accession>
<evidence type="ECO:0000256" key="3">
    <source>
        <dbReference type="ARBA" id="ARBA00022448"/>
    </source>
</evidence>
<gene>
    <name evidence="10" type="ORF">HMPREF9726_00030</name>
</gene>
<feature type="transmembrane region" description="Helical" evidence="9">
    <location>
        <begin position="97"/>
        <end position="117"/>
    </location>
</feature>
<organism evidence="10">
    <name type="scientific">Treponema denticola H-22</name>
    <dbReference type="NCBI Taxonomy" id="999432"/>
    <lineage>
        <taxon>Bacteria</taxon>
        <taxon>Pseudomonadati</taxon>
        <taxon>Spirochaetota</taxon>
        <taxon>Spirochaetia</taxon>
        <taxon>Spirochaetales</taxon>
        <taxon>Treponemataceae</taxon>
        <taxon>Treponema</taxon>
    </lineage>
</organism>
<dbReference type="FunFam" id="1.10.3470.10:FF:000003">
    <property type="entry name" value="Iron ABC transporter permease SitD"/>
    <property type="match status" value="1"/>
</dbReference>
<protein>
    <recommendedName>
        <fullName evidence="11">Zinc transport system membrane protein TroC</fullName>
    </recommendedName>
</protein>
<evidence type="ECO:0000313" key="10">
    <source>
        <dbReference type="EMBL" id="EMB35838.1"/>
    </source>
</evidence>
<name>A0A0E2EJU4_TREDN</name>
<proteinExistence type="inferred from homology"/>
<dbReference type="PATRIC" id="fig|999432.5.peg.30"/>
<dbReference type="RefSeq" id="WP_002682509.1">
    <property type="nucleotide sequence ID" value="NZ_CM001795.1"/>
</dbReference>
<reference evidence="10" key="1">
    <citation type="submission" date="2012-01" db="EMBL/GenBank/DDBJ databases">
        <title>The Genome Sequence of Treponema denticola H-22.</title>
        <authorList>
            <consortium name="The Broad Institute Genome Sequencing Platform"/>
            <person name="Earl A."/>
            <person name="Ward D."/>
            <person name="Feldgarden M."/>
            <person name="Gevers D."/>
            <person name="Blanton J.M."/>
            <person name="Fenno C.J."/>
            <person name="Baranova O.V."/>
            <person name="Mathney J."/>
            <person name="Dewhirst F.E."/>
            <person name="Izard J."/>
            <person name="Young S.K."/>
            <person name="Zeng Q."/>
            <person name="Gargeya S."/>
            <person name="Fitzgerald M."/>
            <person name="Haas B."/>
            <person name="Abouelleil A."/>
            <person name="Alvarado L."/>
            <person name="Arachchi H.M."/>
            <person name="Berlin A."/>
            <person name="Chapman S.B."/>
            <person name="Gearin G."/>
            <person name="Goldberg J."/>
            <person name="Griggs A."/>
            <person name="Gujja S."/>
            <person name="Hansen M."/>
            <person name="Heiman D."/>
            <person name="Howarth C."/>
            <person name="Larimer J."/>
            <person name="Lui A."/>
            <person name="MacDonald P.J.P."/>
            <person name="McCowen C."/>
            <person name="Montmayeur A."/>
            <person name="Murphy C."/>
            <person name="Neiman D."/>
            <person name="Pearson M."/>
            <person name="Priest M."/>
            <person name="Roberts A."/>
            <person name="Saif S."/>
            <person name="Shea T."/>
            <person name="Sisk P."/>
            <person name="Stolte C."/>
            <person name="Sykes S."/>
            <person name="Wortman J."/>
            <person name="Nusbaum C."/>
            <person name="Birren B."/>
        </authorList>
    </citation>
    <scope>NUCLEOTIDE SEQUENCE [LARGE SCALE GENOMIC DNA]</scope>
    <source>
        <strain evidence="10">H-22</strain>
    </source>
</reference>
<dbReference type="InterPro" id="IPR037294">
    <property type="entry name" value="ABC_BtuC-like"/>
</dbReference>
<evidence type="ECO:0000256" key="7">
    <source>
        <dbReference type="ARBA" id="ARBA00023136"/>
    </source>
</evidence>
<keyword evidence="4" id="KW-1003">Cell membrane</keyword>
<comment type="subcellular location">
    <subcellularLocation>
        <location evidence="1 8">Cell membrane</location>
        <topology evidence="1 8">Multi-pass membrane protein</topology>
    </subcellularLocation>
</comment>
<feature type="transmembrane region" description="Helical" evidence="9">
    <location>
        <begin position="144"/>
        <end position="162"/>
    </location>
</feature>
<feature type="transmembrane region" description="Helical" evidence="9">
    <location>
        <begin position="255"/>
        <end position="275"/>
    </location>
</feature>
<evidence type="ECO:0000256" key="1">
    <source>
        <dbReference type="ARBA" id="ARBA00004651"/>
    </source>
</evidence>
<dbReference type="Proteomes" id="UP000011705">
    <property type="component" value="Chromosome"/>
</dbReference>
<dbReference type="GO" id="GO:0010043">
    <property type="term" value="P:response to zinc ion"/>
    <property type="evidence" value="ECO:0007669"/>
    <property type="project" value="TreeGrafter"/>
</dbReference>
<dbReference type="PANTHER" id="PTHR30477">
    <property type="entry name" value="ABC-TRANSPORTER METAL-BINDING PROTEIN"/>
    <property type="match status" value="1"/>
</dbReference>
<dbReference type="CDD" id="cd06550">
    <property type="entry name" value="TM_ABC_iron-siderophores_like"/>
    <property type="match status" value="1"/>
</dbReference>
<evidence type="ECO:0000256" key="9">
    <source>
        <dbReference type="SAM" id="Phobius"/>
    </source>
</evidence>
<dbReference type="HOGENOM" id="CLU_028808_0_0_12"/>
<evidence type="ECO:0000256" key="8">
    <source>
        <dbReference type="RuleBase" id="RU003943"/>
    </source>
</evidence>
<dbReference type="GO" id="GO:0043190">
    <property type="term" value="C:ATP-binding cassette (ABC) transporter complex"/>
    <property type="evidence" value="ECO:0007669"/>
    <property type="project" value="InterPro"/>
</dbReference>
<feature type="transmembrane region" description="Helical" evidence="9">
    <location>
        <begin position="41"/>
        <end position="60"/>
    </location>
</feature>
<feature type="transmembrane region" description="Helical" evidence="9">
    <location>
        <begin position="67"/>
        <end position="85"/>
    </location>
</feature>
<evidence type="ECO:0000256" key="5">
    <source>
        <dbReference type="ARBA" id="ARBA00022692"/>
    </source>
</evidence>
<evidence type="ECO:0000256" key="6">
    <source>
        <dbReference type="ARBA" id="ARBA00022989"/>
    </source>
</evidence>